<dbReference type="SMR" id="A9XCN9"/>
<feature type="chain" id="PRO_5002746450" evidence="7">
    <location>
        <begin position="25"/>
        <end position="562"/>
    </location>
</feature>
<evidence type="ECO:0000256" key="2">
    <source>
        <dbReference type="ARBA" id="ARBA00022723"/>
    </source>
</evidence>
<dbReference type="InterPro" id="IPR011707">
    <property type="entry name" value="Cu-oxidase-like_N"/>
</dbReference>
<keyword evidence="6" id="KW-0325">Glycoprotein</keyword>
<evidence type="ECO:0000256" key="4">
    <source>
        <dbReference type="ARBA" id="ARBA00023008"/>
    </source>
</evidence>
<dbReference type="InterPro" id="IPR011706">
    <property type="entry name" value="Cu-oxidase_C"/>
</dbReference>
<evidence type="ECO:0000259" key="10">
    <source>
        <dbReference type="Pfam" id="PF07732"/>
    </source>
</evidence>
<dbReference type="AlphaFoldDB" id="A9XCN9"/>
<evidence type="ECO:0000256" key="7">
    <source>
        <dbReference type="SAM" id="SignalP"/>
    </source>
</evidence>
<feature type="domain" description="Plastocyanin-like" evidence="8">
    <location>
        <begin position="173"/>
        <end position="322"/>
    </location>
</feature>
<dbReference type="PANTHER" id="PTHR11709:SF511">
    <property type="entry name" value="LACCASE"/>
    <property type="match status" value="1"/>
</dbReference>
<feature type="domain" description="Plastocyanin-like" evidence="9">
    <location>
        <begin position="392"/>
        <end position="515"/>
    </location>
</feature>
<evidence type="ECO:0000256" key="1">
    <source>
        <dbReference type="ARBA" id="ARBA00010609"/>
    </source>
</evidence>
<protein>
    <submittedName>
        <fullName evidence="11">Laccase</fullName>
    </submittedName>
</protein>
<dbReference type="FunFam" id="2.60.40.420:FF:000045">
    <property type="entry name" value="Laccase 2"/>
    <property type="match status" value="1"/>
</dbReference>
<dbReference type="SUPFAM" id="SSF49503">
    <property type="entry name" value="Cupredoxins"/>
    <property type="match status" value="3"/>
</dbReference>
<dbReference type="InterPro" id="IPR008972">
    <property type="entry name" value="Cupredoxin"/>
</dbReference>
<feature type="signal peptide" evidence="7">
    <location>
        <begin position="1"/>
        <end position="24"/>
    </location>
</feature>
<dbReference type="InterPro" id="IPR001117">
    <property type="entry name" value="Cu-oxidase_2nd"/>
</dbReference>
<dbReference type="CDD" id="cd13903">
    <property type="entry name" value="CuRO_3_Tv-LCC_like"/>
    <property type="match status" value="1"/>
</dbReference>
<evidence type="ECO:0000313" key="11">
    <source>
        <dbReference type="EMBL" id="ABP81837.1"/>
    </source>
</evidence>
<dbReference type="GO" id="GO:0016491">
    <property type="term" value="F:oxidoreductase activity"/>
    <property type="evidence" value="ECO:0007669"/>
    <property type="project" value="UniProtKB-KW"/>
</dbReference>
<feature type="domain" description="Plastocyanin-like" evidence="10">
    <location>
        <begin position="42"/>
        <end position="161"/>
    </location>
</feature>
<evidence type="ECO:0000259" key="8">
    <source>
        <dbReference type="Pfam" id="PF00394"/>
    </source>
</evidence>
<accession>A9XCN9</accession>
<dbReference type="PROSITE" id="PS00080">
    <property type="entry name" value="MULTICOPPER_OXIDASE2"/>
    <property type="match status" value="1"/>
</dbReference>
<dbReference type="InterPro" id="IPR033138">
    <property type="entry name" value="Cu_oxidase_CS"/>
</dbReference>
<keyword evidence="3" id="KW-0560">Oxidoreductase</keyword>
<comment type="similarity">
    <text evidence="1">Belongs to the multicopper oxidase family.</text>
</comment>
<evidence type="ECO:0000256" key="5">
    <source>
        <dbReference type="ARBA" id="ARBA00023157"/>
    </source>
</evidence>
<dbReference type="VEuPathDB" id="FungiDB:CC1G_06019"/>
<proteinExistence type="inferred from homology"/>
<evidence type="ECO:0000256" key="3">
    <source>
        <dbReference type="ARBA" id="ARBA00023002"/>
    </source>
</evidence>
<dbReference type="GO" id="GO:0005507">
    <property type="term" value="F:copper ion binding"/>
    <property type="evidence" value="ECO:0007669"/>
    <property type="project" value="InterPro"/>
</dbReference>
<gene>
    <name evidence="11" type="primary">lcc15</name>
</gene>
<dbReference type="Gene3D" id="2.60.40.420">
    <property type="entry name" value="Cupredoxins - blue copper proteins"/>
    <property type="match status" value="3"/>
</dbReference>
<dbReference type="EMBL" id="EF175934">
    <property type="protein sequence ID" value="ABP81837.1"/>
    <property type="molecule type" value="Genomic_DNA"/>
</dbReference>
<sequence length="562" mass="62620">MHPHLRPLLVALTSSFALQNFAAAALTTPRAIHSKDTMIISNIRASPDGFERPVIAVNGHHPALLIKAKKGDEFELTVANHLTEETMLRQTSIHWHGIFQHKSSWADGPEGVTQRPVAQFDNSFTYKFNAGNETGTYWYHSHFETQYCDGLRGPLVIYDDNDPYRNDYDVDNEDTIITLADWYHLQAPSINITIAPPVNATLINGKGRQPVKPDSPLAIVNVKQGKRYRFRILSSSCDPNYNFSIDGHDLTVIEADGQLTRKLVVQRLQIFAGQRYSVILHANRPKGNYWIRAEPNFGVGLNGTSGTKANGVNSAILRYYGANDEEPKDRPFTNPIDLKEFNLHALLNPSPPGRNQPADKTFFFNITFNGGRWWMNQTAEGTPIGSWHSPHTDSKGPVLLQILNGVKPEKLVPKDSIFHVKRNQVIEITLPAFTIGPHPFHLHGHAFSVIQSAGSPNKNYIDPVRRDVVSIGDPDRKENVTIRFVTDNPGPWFFHCHIEFHLSGGLGAVFVEDQKDIKSSDRAPPPSWSELCPTFDALPTNATFVSTVATPSAPTAPTNIPF</sequence>
<name>A9XCN9_COPCI</name>
<keyword evidence="7" id="KW-0732">Signal</keyword>
<dbReference type="InterPro" id="IPR002355">
    <property type="entry name" value="Cu_oxidase_Cu_BS"/>
</dbReference>
<evidence type="ECO:0000259" key="9">
    <source>
        <dbReference type="Pfam" id="PF07731"/>
    </source>
</evidence>
<evidence type="ECO:0000256" key="6">
    <source>
        <dbReference type="ARBA" id="ARBA00023180"/>
    </source>
</evidence>
<dbReference type="Pfam" id="PF07731">
    <property type="entry name" value="Cu-oxidase_2"/>
    <property type="match status" value="1"/>
</dbReference>
<dbReference type="Pfam" id="PF07732">
    <property type="entry name" value="Cu-oxidase_3"/>
    <property type="match status" value="1"/>
</dbReference>
<dbReference type="CDD" id="cd13856">
    <property type="entry name" value="CuRO_1_Tv-LCC_like"/>
    <property type="match status" value="1"/>
</dbReference>
<keyword evidence="4" id="KW-0186">Copper</keyword>
<organism evidence="11">
    <name type="scientific">Coprinopsis cinerea</name>
    <name type="common">Inky cap fungus</name>
    <name type="synonym">Hormographiella aspergillata</name>
    <dbReference type="NCBI Taxonomy" id="5346"/>
    <lineage>
        <taxon>Eukaryota</taxon>
        <taxon>Fungi</taxon>
        <taxon>Dikarya</taxon>
        <taxon>Basidiomycota</taxon>
        <taxon>Agaricomycotina</taxon>
        <taxon>Agaricomycetes</taxon>
        <taxon>Agaricomycetidae</taxon>
        <taxon>Agaricales</taxon>
        <taxon>Agaricineae</taxon>
        <taxon>Psathyrellaceae</taxon>
        <taxon>Coprinopsis</taxon>
    </lineage>
</organism>
<reference evidence="11" key="1">
    <citation type="submission" date="2006-12" db="EMBL/GenBank/DDBJ databases">
        <title>Allelic diversity in the Coprinopsis cinerea laccase multigene family and the demise of lcc15.</title>
        <authorList>
            <person name="Hoegger P.J."/>
            <person name="Kilaru S."/>
            <person name="Navarro-Gonzalez M."/>
            <person name="Kues U."/>
        </authorList>
    </citation>
    <scope>NUCLEOTIDE SEQUENCE</scope>
    <source>
        <strain evidence="11">FA2222</strain>
    </source>
</reference>
<dbReference type="InterPro" id="IPR045087">
    <property type="entry name" value="Cu-oxidase_fam"/>
</dbReference>
<dbReference type="PROSITE" id="PS00079">
    <property type="entry name" value="MULTICOPPER_OXIDASE1"/>
    <property type="match status" value="2"/>
</dbReference>
<keyword evidence="5" id="KW-1015">Disulfide bond</keyword>
<dbReference type="VEuPathDB" id="FungiDB:CC2G_000271"/>
<dbReference type="PANTHER" id="PTHR11709">
    <property type="entry name" value="MULTI-COPPER OXIDASE"/>
    <property type="match status" value="1"/>
</dbReference>
<dbReference type="Pfam" id="PF00394">
    <property type="entry name" value="Cu-oxidase"/>
    <property type="match status" value="1"/>
</dbReference>
<keyword evidence="2" id="KW-0479">Metal-binding</keyword>